<gene>
    <name evidence="3" type="ORF">EOD41_01295</name>
</gene>
<feature type="domain" description="SGNH hydrolase-type esterase" evidence="2">
    <location>
        <begin position="37"/>
        <end position="226"/>
    </location>
</feature>
<evidence type="ECO:0000313" key="3">
    <source>
        <dbReference type="EMBL" id="RVU02604.1"/>
    </source>
</evidence>
<dbReference type="InterPro" id="IPR013830">
    <property type="entry name" value="SGNH_hydro"/>
</dbReference>
<dbReference type="Gene3D" id="3.40.50.1110">
    <property type="entry name" value="SGNH hydrolase"/>
    <property type="match status" value="1"/>
</dbReference>
<feature type="chain" id="PRO_5019203590" description="SGNH hydrolase-type esterase domain-containing protein" evidence="1">
    <location>
        <begin position="23"/>
        <end position="463"/>
    </location>
</feature>
<dbReference type="GO" id="GO:0004622">
    <property type="term" value="F:phosphatidylcholine lysophospholipase activity"/>
    <property type="evidence" value="ECO:0007669"/>
    <property type="project" value="TreeGrafter"/>
</dbReference>
<dbReference type="PANTHER" id="PTHR30383:SF5">
    <property type="entry name" value="SGNH HYDROLASE-TYPE ESTERASE DOMAIN-CONTAINING PROTEIN"/>
    <property type="match status" value="1"/>
</dbReference>
<dbReference type="CDD" id="cd01834">
    <property type="entry name" value="SGNH_hydrolase_like_2"/>
    <property type="match status" value="1"/>
</dbReference>
<dbReference type="Pfam" id="PF13472">
    <property type="entry name" value="Lipase_GDSL_2"/>
    <property type="match status" value="1"/>
</dbReference>
<dbReference type="InterPro" id="IPR036514">
    <property type="entry name" value="SGNH_hydro_sf"/>
</dbReference>
<dbReference type="AlphaFoldDB" id="A0A437MY55"/>
<sequence>MNSGRKLLAGILVCLCSAKTISAQTVAPFKEGDRVVFLGNSITDGGHYHSYIWLYYMTHFPNTRITCVNAGIGGDNVIQMGDRLEDDVLSKNPTVLTFTWGMNDTGYFEWFAKDAQETMKKRLAKSFASYNVTADKLAKLSNIRKILILGSPYDSTTKSNPKNFYPGKATAFANVIKFQEQSANDRKWETVDFYHPMLAINKKGQETDSLFSLTPGDRIHPDNDGHMVMAYQFLKSQGFANKPVADVAINGNKIEKSENATVSNVVNSKTGVSFDYLANSLPYPVDTISRFWGNKKSQADGLKLVPFTQEFNREMLTVKGLKKGNYKLLIDGQEIGKWDSKQLASGINLAEQIWTPQYQQALQISILNEERLDIELRFRKYAYVEFDLLKEKGKLFAEDKAALDTVTKYSKNNPFINGNRENYTRAQYKAVRNAWQKQMDAIVNEIYTINKPLKRKIELVLAN</sequence>
<dbReference type="EMBL" id="SACK01000001">
    <property type="protein sequence ID" value="RVU02604.1"/>
    <property type="molecule type" value="Genomic_DNA"/>
</dbReference>
<reference evidence="3 4" key="1">
    <citation type="submission" date="2019-01" db="EMBL/GenBank/DDBJ databases">
        <authorList>
            <person name="Chen W.-M."/>
        </authorList>
    </citation>
    <scope>NUCLEOTIDE SEQUENCE [LARGE SCALE GENOMIC DNA]</scope>
    <source>
        <strain evidence="3 4">YBJ-36</strain>
    </source>
</reference>
<dbReference type="PANTHER" id="PTHR30383">
    <property type="entry name" value="THIOESTERASE 1/PROTEASE 1/LYSOPHOSPHOLIPASE L1"/>
    <property type="match status" value="1"/>
</dbReference>
<evidence type="ECO:0000256" key="1">
    <source>
        <dbReference type="SAM" id="SignalP"/>
    </source>
</evidence>
<dbReference type="InterPro" id="IPR051532">
    <property type="entry name" value="Ester_Hydrolysis_Enzymes"/>
</dbReference>
<proteinExistence type="predicted"/>
<accession>A0A437MY55</accession>
<dbReference type="OrthoDB" id="9774205at2"/>
<evidence type="ECO:0000259" key="2">
    <source>
        <dbReference type="Pfam" id="PF13472"/>
    </source>
</evidence>
<evidence type="ECO:0000313" key="4">
    <source>
        <dbReference type="Proteomes" id="UP000282759"/>
    </source>
</evidence>
<keyword evidence="1" id="KW-0732">Signal</keyword>
<comment type="caution">
    <text evidence="3">The sequence shown here is derived from an EMBL/GenBank/DDBJ whole genome shotgun (WGS) entry which is preliminary data.</text>
</comment>
<name>A0A437MY55_9SPHI</name>
<dbReference type="RefSeq" id="WP_127702971.1">
    <property type="nucleotide sequence ID" value="NZ_SACK01000001.1"/>
</dbReference>
<keyword evidence="4" id="KW-1185">Reference proteome</keyword>
<feature type="signal peptide" evidence="1">
    <location>
        <begin position="1"/>
        <end position="22"/>
    </location>
</feature>
<organism evidence="3 4">
    <name type="scientific">Mucilaginibacter limnophilus</name>
    <dbReference type="NCBI Taxonomy" id="1932778"/>
    <lineage>
        <taxon>Bacteria</taxon>
        <taxon>Pseudomonadati</taxon>
        <taxon>Bacteroidota</taxon>
        <taxon>Sphingobacteriia</taxon>
        <taxon>Sphingobacteriales</taxon>
        <taxon>Sphingobacteriaceae</taxon>
        <taxon>Mucilaginibacter</taxon>
    </lineage>
</organism>
<dbReference type="SUPFAM" id="SSF52266">
    <property type="entry name" value="SGNH hydrolase"/>
    <property type="match status" value="1"/>
</dbReference>
<protein>
    <recommendedName>
        <fullName evidence="2">SGNH hydrolase-type esterase domain-containing protein</fullName>
    </recommendedName>
</protein>
<dbReference type="Proteomes" id="UP000282759">
    <property type="component" value="Unassembled WGS sequence"/>
</dbReference>